<dbReference type="CDD" id="cd00303">
    <property type="entry name" value="retropepsin_like"/>
    <property type="match status" value="1"/>
</dbReference>
<evidence type="ECO:0000313" key="3">
    <source>
        <dbReference type="EMBL" id="KAK3266574.1"/>
    </source>
</evidence>
<dbReference type="PANTHER" id="PTHR33064">
    <property type="entry name" value="POL PROTEIN"/>
    <property type="match status" value="1"/>
</dbReference>
<dbReference type="InterPro" id="IPR021109">
    <property type="entry name" value="Peptidase_aspartic_dom_sf"/>
</dbReference>
<reference evidence="3 4" key="1">
    <citation type="journal article" date="2015" name="Genome Biol. Evol.">
        <title>Comparative Genomics of a Bacterivorous Green Alga Reveals Evolutionary Causalities and Consequences of Phago-Mixotrophic Mode of Nutrition.</title>
        <authorList>
            <person name="Burns J.A."/>
            <person name="Paasch A."/>
            <person name="Narechania A."/>
            <person name="Kim E."/>
        </authorList>
    </citation>
    <scope>NUCLEOTIDE SEQUENCE [LARGE SCALE GENOMIC DNA]</scope>
    <source>
        <strain evidence="3 4">PLY_AMNH</strain>
    </source>
</reference>
<dbReference type="InterPro" id="IPR051320">
    <property type="entry name" value="Viral_Replic_Matur_Polypro"/>
</dbReference>
<evidence type="ECO:0000256" key="1">
    <source>
        <dbReference type="SAM" id="MobiDB-lite"/>
    </source>
</evidence>
<dbReference type="GO" id="GO:0004190">
    <property type="term" value="F:aspartic-type endopeptidase activity"/>
    <property type="evidence" value="ECO:0007669"/>
    <property type="project" value="InterPro"/>
</dbReference>
<dbReference type="GO" id="GO:0006508">
    <property type="term" value="P:proteolysis"/>
    <property type="evidence" value="ECO:0007669"/>
    <property type="project" value="InterPro"/>
</dbReference>
<dbReference type="InterPro" id="IPR000477">
    <property type="entry name" value="RT_dom"/>
</dbReference>
<dbReference type="InterPro" id="IPR043502">
    <property type="entry name" value="DNA/RNA_pol_sf"/>
</dbReference>
<dbReference type="FunFam" id="3.30.70.270:FF:000020">
    <property type="entry name" value="Transposon Tf2-6 polyprotein-like Protein"/>
    <property type="match status" value="1"/>
</dbReference>
<dbReference type="EMBL" id="LGRX02012973">
    <property type="protein sequence ID" value="KAK3266574.1"/>
    <property type="molecule type" value="Genomic_DNA"/>
</dbReference>
<dbReference type="InterPro" id="IPR001969">
    <property type="entry name" value="Aspartic_peptidase_AS"/>
</dbReference>
<keyword evidence="4" id="KW-1185">Reference proteome</keyword>
<sequence>MGHYARDCPQATQRPKEWAKCLLEDTLALIGDGSMVEEALFVCHWTGFCPRGRSPARGALPAVKGASPVTAGSGGRKGPAPASTAMQVLRDRWRRCKRHLSNSAKHHLRNQSQVKEYEQGDLDMLAATRTGNPEPPEREQVEQRIQREQASFWKSARTPATASVQRPEEPWELLCWITGVDTRVKTRSSHTVEPRAVYQQHLENQGSNVAKIRGHWKFRAQRLTTRVRKAFKAQKPASKSQLNREELEKCLKHLVKARDYNRQRRAILDRESGRFVRVTKPDPVEGEELSPPERTSRPSRLWLTRSRARQALGPKRRPWLSPEDKVLRASRLQRRYELEDSELASTTVERQADFHAFVQEELETRELHQENEQMHRDGQVRKRIAAKQAAASVQVAVHPPDFLERSAVQKADAIGLLADACTYFLPDSDSDAEGETSVTRLDCIMQDGDISPSWCESLAAVSSMGTRPRSFDRHSRTPTLLLLWAWIMGVRVKVLVDSGASTNIIAESTLQKLTGIKPVRHEQAMRVRVADGTTYDANSCIRPKLFAETSKGAYGQQVELRVMPLDLKVYAILGGPWLTNLSPVTLDYKNWGSVRFTKGREEVVITGCSPGSPDPGRPKDTAITLVQGVILSQRRARRDLRALRAKEEQAFVVYLAPDGSFGASACNKGGGDSDEDSPNDVVAGLASEPSSGSEDSEVSVRPSATVPDEAGEYEEPRGLVSDSSDSGYNDADRACHLQKVGAVVEDIRPEGFTSTVDEAGDHPNPLHVFASKQEANGAFALLPLAVRRQAIEDHAAGKPPTWHAQAAAALQQGRGLVAERRPRARRKRVRWRDQVATVGQSGAGGGLSTKQPPRPEIPTVPSPQEQKSKALAPVVPPVNTPPPAPWTTDQALPEPPEDEIDETLSPEVWQQLKDLEKEFEDVICTELPDSVQSREYKANIRLRPDWNGNPLHRRGYKLSQEELRQLRQQLDELLAKGYIRPSASPWGCPVLMVPKPSNPKELRLVIDYRQINEITIKDKYPLPDVQSLLDDLQGATVFSTMDALWGFWQIPMGADDAEKTAMTTHFGAYEWLVMPMGLSNSPSTWQRMMTQYLGHLPFCRVFVDDIMIFSAEVPGKSAHEVHLDHLRQQDKVASVRDWPDLETVTHVRQFLGMCGFYRRYIQNFADLAYPLTRLTKSGVEWTPGENEKAAFKQLKTALISSPALALPDQKGAAHGSRPFFV</sequence>
<feature type="compositionally biased region" description="Pro residues" evidence="1">
    <location>
        <begin position="852"/>
        <end position="861"/>
    </location>
</feature>
<dbReference type="Pfam" id="PF00078">
    <property type="entry name" value="RVT_1"/>
    <property type="match status" value="1"/>
</dbReference>
<dbReference type="Gene3D" id="2.40.70.10">
    <property type="entry name" value="Acid Proteases"/>
    <property type="match status" value="1"/>
</dbReference>
<dbReference type="InterPro" id="IPR043128">
    <property type="entry name" value="Rev_trsase/Diguanyl_cyclase"/>
</dbReference>
<feature type="domain" description="Reverse transcriptase" evidence="2">
    <location>
        <begin position="993"/>
        <end position="1128"/>
    </location>
</feature>
<dbReference type="PANTHER" id="PTHR33064:SF37">
    <property type="entry name" value="RIBONUCLEASE H"/>
    <property type="match status" value="1"/>
</dbReference>
<dbReference type="CDD" id="cd01647">
    <property type="entry name" value="RT_LTR"/>
    <property type="match status" value="1"/>
</dbReference>
<evidence type="ECO:0000313" key="4">
    <source>
        <dbReference type="Proteomes" id="UP001190700"/>
    </source>
</evidence>
<comment type="caution">
    <text evidence="3">The sequence shown here is derived from an EMBL/GenBank/DDBJ whole genome shotgun (WGS) entry which is preliminary data.</text>
</comment>
<dbReference type="SUPFAM" id="SSF56672">
    <property type="entry name" value="DNA/RNA polymerases"/>
    <property type="match status" value="1"/>
</dbReference>
<feature type="compositionally biased region" description="Pro residues" evidence="1">
    <location>
        <begin position="874"/>
        <end position="885"/>
    </location>
</feature>
<dbReference type="AlphaFoldDB" id="A0AAE0FVA9"/>
<accession>A0AAE0FVA9</accession>
<dbReference type="Pfam" id="PF13650">
    <property type="entry name" value="Asp_protease_2"/>
    <property type="match status" value="1"/>
</dbReference>
<feature type="region of interest" description="Disordered" evidence="1">
    <location>
        <begin position="60"/>
        <end position="84"/>
    </location>
</feature>
<dbReference type="Gene3D" id="3.10.10.10">
    <property type="entry name" value="HIV Type 1 Reverse Transcriptase, subunit A, domain 1"/>
    <property type="match status" value="1"/>
</dbReference>
<proteinExistence type="predicted"/>
<name>A0AAE0FVA9_9CHLO</name>
<feature type="region of interest" description="Disordered" evidence="1">
    <location>
        <begin position="666"/>
        <end position="731"/>
    </location>
</feature>
<dbReference type="PROSITE" id="PS00141">
    <property type="entry name" value="ASP_PROTEASE"/>
    <property type="match status" value="1"/>
</dbReference>
<dbReference type="Gene3D" id="3.30.70.270">
    <property type="match status" value="2"/>
</dbReference>
<organism evidence="3 4">
    <name type="scientific">Cymbomonas tetramitiformis</name>
    <dbReference type="NCBI Taxonomy" id="36881"/>
    <lineage>
        <taxon>Eukaryota</taxon>
        <taxon>Viridiplantae</taxon>
        <taxon>Chlorophyta</taxon>
        <taxon>Pyramimonadophyceae</taxon>
        <taxon>Pyramimonadales</taxon>
        <taxon>Pyramimonadaceae</taxon>
        <taxon>Cymbomonas</taxon>
    </lineage>
</organism>
<protein>
    <recommendedName>
        <fullName evidence="2">Reverse transcriptase domain-containing protein</fullName>
    </recommendedName>
</protein>
<dbReference type="Proteomes" id="UP001190700">
    <property type="component" value="Unassembled WGS sequence"/>
</dbReference>
<gene>
    <name evidence="3" type="ORF">CYMTET_24816</name>
</gene>
<evidence type="ECO:0000259" key="2">
    <source>
        <dbReference type="Pfam" id="PF00078"/>
    </source>
</evidence>
<feature type="region of interest" description="Disordered" evidence="1">
    <location>
        <begin position="813"/>
        <end position="899"/>
    </location>
</feature>